<dbReference type="Pfam" id="PF14493">
    <property type="entry name" value="HTH_40"/>
    <property type="match status" value="1"/>
</dbReference>
<sequence length="374" mass="42732">MNSRNNGAQEQDFLLAVALNAMIPLANERTLQAAYYILRGRKANQTLQDVHLYSLYPYYRLFPQLSKENWDKIVSNLLQRKLIVEIEGAGGGRKPTFAVTATGLHFAREQFGMYQMHLWLAPFNQSSLTYNTELFWQRLHLLVQTISQMAAASMNFIPVVSDRRIQQWVKMQVGDSRVRSGWKNHLADELYALWAPFPAQVQRLMVAQLSGAAQTGKTLGQLAMQQGESKFYLHVLFRFGLVSSIQRLHQEKEQFPYLHALVQIHDPENGDPRLSESASRTYALIKRGYQKDKIAKLRGIKVSTVEDHLVEMALRCREWDCSDYLHANQAAEIVSASEKLGTSRLRMIKDHLGKDVSYLQIRLALAQRQGESAP</sequence>
<keyword evidence="3" id="KW-1185">Reference proteome</keyword>
<dbReference type="Proteomes" id="UP000282028">
    <property type="component" value="Unassembled WGS sequence"/>
</dbReference>
<feature type="domain" description="Helicase Helix-turn-helix" evidence="1">
    <location>
        <begin position="278"/>
        <end position="365"/>
    </location>
</feature>
<gene>
    <name evidence="2" type="ORF">EDM52_07315</name>
</gene>
<reference evidence="2 3" key="1">
    <citation type="submission" date="2018-10" db="EMBL/GenBank/DDBJ databases">
        <title>Phylogenomics of Brevibacillus.</title>
        <authorList>
            <person name="Dunlap C."/>
        </authorList>
    </citation>
    <scope>NUCLEOTIDE SEQUENCE [LARGE SCALE GENOMIC DNA]</scope>
    <source>
        <strain evidence="2 3">JCM 12215</strain>
    </source>
</reference>
<organism evidence="2 3">
    <name type="scientific">Brevibacillus invocatus</name>
    <dbReference type="NCBI Taxonomy" id="173959"/>
    <lineage>
        <taxon>Bacteria</taxon>
        <taxon>Bacillati</taxon>
        <taxon>Bacillota</taxon>
        <taxon>Bacilli</taxon>
        <taxon>Bacillales</taxon>
        <taxon>Paenibacillaceae</taxon>
        <taxon>Brevibacillus</taxon>
    </lineage>
</organism>
<protein>
    <recommendedName>
        <fullName evidence="1">Helicase Helix-turn-helix domain-containing protein</fullName>
    </recommendedName>
</protein>
<comment type="caution">
    <text evidence="2">The sequence shown here is derived from an EMBL/GenBank/DDBJ whole genome shotgun (WGS) entry which is preliminary data.</text>
</comment>
<dbReference type="AlphaFoldDB" id="A0A3M8CHX2"/>
<name>A0A3M8CHX2_9BACL</name>
<dbReference type="InterPro" id="IPR029491">
    <property type="entry name" value="Helicase_HTH"/>
</dbReference>
<accession>A0A3M8CHX2</accession>
<dbReference type="RefSeq" id="WP_122908349.1">
    <property type="nucleotide sequence ID" value="NZ_CBCSBE010000001.1"/>
</dbReference>
<dbReference type="OrthoDB" id="2354672at2"/>
<proteinExistence type="predicted"/>
<evidence type="ECO:0000259" key="1">
    <source>
        <dbReference type="Pfam" id="PF14493"/>
    </source>
</evidence>
<evidence type="ECO:0000313" key="2">
    <source>
        <dbReference type="EMBL" id="RNB75386.1"/>
    </source>
</evidence>
<dbReference type="EMBL" id="RHHR01000010">
    <property type="protein sequence ID" value="RNB75386.1"/>
    <property type="molecule type" value="Genomic_DNA"/>
</dbReference>
<evidence type="ECO:0000313" key="3">
    <source>
        <dbReference type="Proteomes" id="UP000282028"/>
    </source>
</evidence>